<reference evidence="7 8" key="1">
    <citation type="submission" date="2019-01" db="EMBL/GenBank/DDBJ databases">
        <authorList>
            <person name="Chen W.-M."/>
        </authorList>
    </citation>
    <scope>NUCLEOTIDE SEQUENCE [LARGE SCALE GENOMIC DNA]</scope>
    <source>
        <strain evidence="7 8">FSY-9</strain>
    </source>
</reference>
<dbReference type="InterPro" id="IPR004090">
    <property type="entry name" value="Chemotax_Me-accpt_rcpt"/>
</dbReference>
<dbReference type="InterPro" id="IPR003660">
    <property type="entry name" value="HAMP_dom"/>
</dbReference>
<dbReference type="RefSeq" id="WP_127705581.1">
    <property type="nucleotide sequence ID" value="NZ_SACO01000001.1"/>
</dbReference>
<feature type="domain" description="HAMP" evidence="6">
    <location>
        <begin position="208"/>
        <end position="261"/>
    </location>
</feature>
<dbReference type="Gene3D" id="1.10.287.950">
    <property type="entry name" value="Methyl-accepting chemotaxis protein"/>
    <property type="match status" value="1"/>
</dbReference>
<keyword evidence="4" id="KW-0472">Membrane</keyword>
<feature type="transmembrane region" description="Helical" evidence="4">
    <location>
        <begin position="12"/>
        <end position="32"/>
    </location>
</feature>
<gene>
    <name evidence="7" type="ORF">EOE18_01860</name>
</gene>
<dbReference type="CDD" id="cd11386">
    <property type="entry name" value="MCP_signal"/>
    <property type="match status" value="1"/>
</dbReference>
<comment type="similarity">
    <text evidence="2">Belongs to the methyl-accepting chemotaxis (MCP) protein family.</text>
</comment>
<protein>
    <submittedName>
        <fullName evidence="7">Methyl-accepting chemotaxis protein</fullName>
    </submittedName>
</protein>
<dbReference type="InterPro" id="IPR051310">
    <property type="entry name" value="MCP_chemotaxis"/>
</dbReference>
<evidence type="ECO:0000256" key="4">
    <source>
        <dbReference type="SAM" id="Phobius"/>
    </source>
</evidence>
<dbReference type="Pfam" id="PF00015">
    <property type="entry name" value="MCPsignal"/>
    <property type="match status" value="1"/>
</dbReference>
<dbReference type="GO" id="GO:0004888">
    <property type="term" value="F:transmembrane signaling receptor activity"/>
    <property type="evidence" value="ECO:0007669"/>
    <property type="project" value="InterPro"/>
</dbReference>
<dbReference type="PROSITE" id="PS50111">
    <property type="entry name" value="CHEMOTAXIS_TRANSDUC_2"/>
    <property type="match status" value="1"/>
</dbReference>
<evidence type="ECO:0000313" key="8">
    <source>
        <dbReference type="Proteomes" id="UP000282837"/>
    </source>
</evidence>
<dbReference type="AlphaFoldDB" id="A0A437ND23"/>
<feature type="domain" description="Methyl-accepting transducer" evidence="5">
    <location>
        <begin position="321"/>
        <end position="550"/>
    </location>
</feature>
<organism evidence="7 8">
    <name type="scientific">Novosphingobium umbonatum</name>
    <dbReference type="NCBI Taxonomy" id="1908524"/>
    <lineage>
        <taxon>Bacteria</taxon>
        <taxon>Pseudomonadati</taxon>
        <taxon>Pseudomonadota</taxon>
        <taxon>Alphaproteobacteria</taxon>
        <taxon>Sphingomonadales</taxon>
        <taxon>Sphingomonadaceae</taxon>
        <taxon>Novosphingobium</taxon>
    </lineage>
</organism>
<dbReference type="PROSITE" id="PS50885">
    <property type="entry name" value="HAMP"/>
    <property type="match status" value="2"/>
</dbReference>
<comment type="caution">
    <text evidence="7">The sequence shown here is derived from an EMBL/GenBank/DDBJ whole genome shotgun (WGS) entry which is preliminary data.</text>
</comment>
<dbReference type="GO" id="GO:0016020">
    <property type="term" value="C:membrane"/>
    <property type="evidence" value="ECO:0007669"/>
    <property type="project" value="InterPro"/>
</dbReference>
<dbReference type="InterPro" id="IPR004089">
    <property type="entry name" value="MCPsignal_dom"/>
</dbReference>
<dbReference type="SMART" id="SM00283">
    <property type="entry name" value="MA"/>
    <property type="match status" value="1"/>
</dbReference>
<keyword evidence="8" id="KW-1185">Reference proteome</keyword>
<evidence type="ECO:0000256" key="3">
    <source>
        <dbReference type="PROSITE-ProRule" id="PRU00284"/>
    </source>
</evidence>
<accession>A0A437ND23</accession>
<dbReference type="PANTHER" id="PTHR43531:SF11">
    <property type="entry name" value="METHYL-ACCEPTING CHEMOTAXIS PROTEIN 3"/>
    <property type="match status" value="1"/>
</dbReference>
<feature type="transmembrane region" description="Helical" evidence="4">
    <location>
        <begin position="183"/>
        <end position="202"/>
    </location>
</feature>
<dbReference type="SMART" id="SM00304">
    <property type="entry name" value="HAMP"/>
    <property type="match status" value="2"/>
</dbReference>
<dbReference type="GO" id="GO:0007165">
    <property type="term" value="P:signal transduction"/>
    <property type="evidence" value="ECO:0007669"/>
    <property type="project" value="UniProtKB-KW"/>
</dbReference>
<name>A0A437ND23_9SPHN</name>
<feature type="domain" description="HAMP" evidence="6">
    <location>
        <begin position="270"/>
        <end position="316"/>
    </location>
</feature>
<sequence>MSIMIKSQRGATIIIAVVALAITIAGFGISRIRIGGPIHHQNQQISDFFADTLPPPLFVVEPYLEASLLLQAPDTLPRQKARLAQLESDFQQRTNFWRDSDLDEALKAQLATGAHASGLAFWKEMDETFLPAIAAKDMVTAQTSYQRLSALYIQHRGDIDALTAKAQQRQQALQDSSNTTLNLLLALLGAIGLLLIAMLLIAKNAQEKFVLRPLHHTADTMVQMAAGQLDTGITTDHRNDEIGMMTRSIEVFRTNARALQVAATHQAQLVKALSQGLQQLAEGNLQHRIQEPLASDYESLRLTFNQSLAELSQVVGGVTQAAERVNKGAKEIHEASSDLARRNEAQSGALDEARMLMEQVSATIEASASNARAIQASIAQAHLEASDGGDVVERASAAMSDIERSSEQIGQIVNLIDGIAFQTNLLALNAGVEAARAGDAGKGFAVVASEVRALAQRSADAAHDIKALISGSTEQVAGGVELVRETGDLLGRIVARVGEIRNQISEIADASAMEASHIAKANQAIGQMGAITERNVAMSEEAIAAARCLSQEATAMTGMVEHFKSAPPLRQAA</sequence>
<evidence type="ECO:0000259" key="6">
    <source>
        <dbReference type="PROSITE" id="PS50885"/>
    </source>
</evidence>
<keyword evidence="3" id="KW-0807">Transducer</keyword>
<dbReference type="EMBL" id="SACO01000001">
    <property type="protein sequence ID" value="RVU07845.1"/>
    <property type="molecule type" value="Genomic_DNA"/>
</dbReference>
<dbReference type="PRINTS" id="PR00260">
    <property type="entry name" value="CHEMTRNSDUCR"/>
</dbReference>
<dbReference type="OrthoDB" id="5292010at2"/>
<dbReference type="SUPFAM" id="SSF58104">
    <property type="entry name" value="Methyl-accepting chemotaxis protein (MCP) signaling domain"/>
    <property type="match status" value="1"/>
</dbReference>
<proteinExistence type="inferred from homology"/>
<dbReference type="GO" id="GO:0006935">
    <property type="term" value="P:chemotaxis"/>
    <property type="evidence" value="ECO:0007669"/>
    <property type="project" value="UniProtKB-KW"/>
</dbReference>
<evidence type="ECO:0000256" key="1">
    <source>
        <dbReference type="ARBA" id="ARBA00022500"/>
    </source>
</evidence>
<evidence type="ECO:0000259" key="5">
    <source>
        <dbReference type="PROSITE" id="PS50111"/>
    </source>
</evidence>
<keyword evidence="4" id="KW-0812">Transmembrane</keyword>
<dbReference type="PANTHER" id="PTHR43531">
    <property type="entry name" value="PROTEIN ICFG"/>
    <property type="match status" value="1"/>
</dbReference>
<dbReference type="Gene3D" id="6.10.340.10">
    <property type="match status" value="1"/>
</dbReference>
<dbReference type="Pfam" id="PF00672">
    <property type="entry name" value="HAMP"/>
    <property type="match status" value="1"/>
</dbReference>
<keyword evidence="1" id="KW-0145">Chemotaxis</keyword>
<dbReference type="Proteomes" id="UP000282837">
    <property type="component" value="Unassembled WGS sequence"/>
</dbReference>
<dbReference type="CDD" id="cd06225">
    <property type="entry name" value="HAMP"/>
    <property type="match status" value="1"/>
</dbReference>
<evidence type="ECO:0000313" key="7">
    <source>
        <dbReference type="EMBL" id="RVU07845.1"/>
    </source>
</evidence>
<keyword evidence="4" id="KW-1133">Transmembrane helix</keyword>
<evidence type="ECO:0000256" key="2">
    <source>
        <dbReference type="ARBA" id="ARBA00029447"/>
    </source>
</evidence>